<proteinExistence type="predicted"/>
<dbReference type="SUPFAM" id="SSF51695">
    <property type="entry name" value="PLC-like phosphodiesterases"/>
    <property type="match status" value="1"/>
</dbReference>
<dbReference type="GO" id="GO:0006629">
    <property type="term" value="P:lipid metabolic process"/>
    <property type="evidence" value="ECO:0007669"/>
    <property type="project" value="InterPro"/>
</dbReference>
<accession>A0A5K7Z845</accession>
<evidence type="ECO:0000259" key="1">
    <source>
        <dbReference type="PROSITE" id="PS51704"/>
    </source>
</evidence>
<sequence length="263" mass="29278">MLNHLPRPLIMAHRGHSSHYPENTLAAFRAAIAAGAHMVELDVNLSLDRQPMVIHDESVDRTTNGSGSVQAQTTAQLSRLDAGSWFDPRFSGEKIPTLEQVLEALKGRIGVNIEIKPEAFEAHEPKDAVERQVWELIRAKGMQDDVLVSSFEWQALERLRNLDSGIALGLLSDTPANDSLFYWYRRVRGFSWHPDYRILTPSQVKTLHNMGARVFPYAVDGKIDIPGMLSMGVDGLILDDPRQVPADCRPTAGHPDAAKRNSL</sequence>
<evidence type="ECO:0000313" key="2">
    <source>
        <dbReference type="EMBL" id="BBO76855.1"/>
    </source>
</evidence>
<reference evidence="2 3" key="1">
    <citation type="submission" date="2019-11" db="EMBL/GenBank/DDBJ databases">
        <title>Comparative genomics of hydrocarbon-degrading Desulfosarcina strains.</title>
        <authorList>
            <person name="Watanabe M."/>
            <person name="Kojima H."/>
            <person name="Fukui M."/>
        </authorList>
    </citation>
    <scope>NUCLEOTIDE SEQUENCE [LARGE SCALE GENOMIC DNA]</scope>
    <source>
        <strain evidence="2 3">PP31</strain>
    </source>
</reference>
<dbReference type="Pfam" id="PF03009">
    <property type="entry name" value="GDPD"/>
    <property type="match status" value="1"/>
</dbReference>
<dbReference type="PANTHER" id="PTHR46211">
    <property type="entry name" value="GLYCEROPHOSPHORYL DIESTER PHOSPHODIESTERASE"/>
    <property type="match status" value="1"/>
</dbReference>
<name>A0A5K7Z845_9BACT</name>
<dbReference type="GO" id="GO:0008081">
    <property type="term" value="F:phosphoric diester hydrolase activity"/>
    <property type="evidence" value="ECO:0007669"/>
    <property type="project" value="InterPro"/>
</dbReference>
<dbReference type="PANTHER" id="PTHR46211:SF1">
    <property type="entry name" value="GLYCEROPHOSPHODIESTER PHOSPHODIESTERASE, CYTOPLASMIC"/>
    <property type="match status" value="1"/>
</dbReference>
<keyword evidence="3" id="KW-1185">Reference proteome</keyword>
<dbReference type="PROSITE" id="PS51704">
    <property type="entry name" value="GP_PDE"/>
    <property type="match status" value="1"/>
</dbReference>
<protein>
    <submittedName>
        <fullName evidence="2">Glycerophosphodiester phosphodiesterase</fullName>
    </submittedName>
</protein>
<dbReference type="EMBL" id="AP021875">
    <property type="protein sequence ID" value="BBO76855.1"/>
    <property type="molecule type" value="Genomic_DNA"/>
</dbReference>
<organism evidence="2 3">
    <name type="scientific">Desulfosarcina widdelii</name>
    <dbReference type="NCBI Taxonomy" id="947919"/>
    <lineage>
        <taxon>Bacteria</taxon>
        <taxon>Pseudomonadati</taxon>
        <taxon>Thermodesulfobacteriota</taxon>
        <taxon>Desulfobacteria</taxon>
        <taxon>Desulfobacterales</taxon>
        <taxon>Desulfosarcinaceae</taxon>
        <taxon>Desulfosarcina</taxon>
    </lineage>
</organism>
<dbReference type="InterPro" id="IPR017946">
    <property type="entry name" value="PLC-like_Pdiesterase_TIM-brl"/>
</dbReference>
<dbReference type="Proteomes" id="UP000427769">
    <property type="component" value="Chromosome"/>
</dbReference>
<dbReference type="Gene3D" id="3.20.20.190">
    <property type="entry name" value="Phosphatidylinositol (PI) phosphodiesterase"/>
    <property type="match status" value="1"/>
</dbReference>
<dbReference type="RefSeq" id="WP_170302392.1">
    <property type="nucleotide sequence ID" value="NZ_AP021875.1"/>
</dbReference>
<gene>
    <name evidence="2" type="primary">ugpQ</name>
    <name evidence="2" type="ORF">DSCW_42720</name>
</gene>
<evidence type="ECO:0000313" key="3">
    <source>
        <dbReference type="Proteomes" id="UP000427769"/>
    </source>
</evidence>
<dbReference type="KEGG" id="dwd:DSCW_42720"/>
<dbReference type="AlphaFoldDB" id="A0A5K7Z845"/>
<dbReference type="InterPro" id="IPR030395">
    <property type="entry name" value="GP_PDE_dom"/>
</dbReference>
<feature type="domain" description="GP-PDE" evidence="1">
    <location>
        <begin position="8"/>
        <end position="248"/>
    </location>
</feature>